<dbReference type="Proteomes" id="UP001153069">
    <property type="component" value="Unassembled WGS sequence"/>
</dbReference>
<accession>A0A9N8ER95</accession>
<dbReference type="EMBL" id="CAICTM010001463">
    <property type="protein sequence ID" value="CAB9523864.1"/>
    <property type="molecule type" value="Genomic_DNA"/>
</dbReference>
<dbReference type="AlphaFoldDB" id="A0A9N8ER95"/>
<dbReference type="Gene3D" id="1.20.1280.50">
    <property type="match status" value="1"/>
</dbReference>
<comment type="caution">
    <text evidence="1">The sequence shown here is derived from an EMBL/GenBank/DDBJ whole genome shotgun (WGS) entry which is preliminary data.</text>
</comment>
<evidence type="ECO:0008006" key="3">
    <source>
        <dbReference type="Google" id="ProtNLM"/>
    </source>
</evidence>
<evidence type="ECO:0000313" key="1">
    <source>
        <dbReference type="EMBL" id="CAB9523864.1"/>
    </source>
</evidence>
<evidence type="ECO:0000313" key="2">
    <source>
        <dbReference type="Proteomes" id="UP001153069"/>
    </source>
</evidence>
<name>A0A9N8ER95_9STRA</name>
<proteinExistence type="predicted"/>
<gene>
    <name evidence="1" type="ORF">SEMRO_1465_G274960.1</name>
</gene>
<reference evidence="1" key="1">
    <citation type="submission" date="2020-06" db="EMBL/GenBank/DDBJ databases">
        <authorList>
            <consortium name="Plant Systems Biology data submission"/>
        </authorList>
    </citation>
    <scope>NUCLEOTIDE SEQUENCE</scope>
    <source>
        <strain evidence="1">D6</strain>
    </source>
</reference>
<sequence>MTELGIHFGKIAKVVGCHPDNDDTIDVQLVDDTQVIRQWPRYLLSSLTTILGDDHIWRHILSFLGQGTGSSARSAFRFHCQVAQVCQRWKRIADDNLPSIVGPMHVDLVPTMGCWQLMNPIVKWINRHDFQIRSLRISDSPRLAATVMDLLEKKHKTRDLRKVELVYTARQGRPPRQGRTEDNDDITDATTSMKQLEEAIVNKCDNIETLSVRFLDGFFSRGYNQSPNPAFFQLGITRLELICDNEYSIDPWLQLVEKLPCLRELTIRFRRFHTLQRHLGLPIGGLNAMMIKSETLVSIDVSTLDVWTFCDCPQLERFRSSRSLPEDLSEQQFNQIRLLGNLEVLAESMPFLGISVPPSCHLETAVLNLFMGYDEYSERLNTLRNMYFEE</sequence>
<keyword evidence="2" id="KW-1185">Reference proteome</keyword>
<protein>
    <recommendedName>
        <fullName evidence="3">F-box domain-containing protein</fullName>
    </recommendedName>
</protein>
<organism evidence="1 2">
    <name type="scientific">Seminavis robusta</name>
    <dbReference type="NCBI Taxonomy" id="568900"/>
    <lineage>
        <taxon>Eukaryota</taxon>
        <taxon>Sar</taxon>
        <taxon>Stramenopiles</taxon>
        <taxon>Ochrophyta</taxon>
        <taxon>Bacillariophyta</taxon>
        <taxon>Bacillariophyceae</taxon>
        <taxon>Bacillariophycidae</taxon>
        <taxon>Naviculales</taxon>
        <taxon>Naviculaceae</taxon>
        <taxon>Seminavis</taxon>
    </lineage>
</organism>